<name>A0A140LBX4_9FIRM</name>
<feature type="transmembrane region" description="Helical" evidence="7">
    <location>
        <begin position="105"/>
        <end position="128"/>
    </location>
</feature>
<feature type="transmembrane region" description="Helical" evidence="7">
    <location>
        <begin position="72"/>
        <end position="99"/>
    </location>
</feature>
<comment type="subcellular location">
    <subcellularLocation>
        <location evidence="1">Cell membrane</location>
        <topology evidence="1">Multi-pass membrane protein</topology>
    </subcellularLocation>
</comment>
<dbReference type="Proteomes" id="UP000070427">
    <property type="component" value="Unassembled WGS sequence"/>
</dbReference>
<dbReference type="PANTHER" id="PTHR34229">
    <property type="entry name" value="METAL TRANSPORT PROTEIN HI_1621-RELATED"/>
    <property type="match status" value="1"/>
</dbReference>
<gene>
    <name evidence="8" type="primary">nikMN</name>
    <name evidence="8" type="ORF">AN618_06680</name>
</gene>
<organism evidence="8 9">
    <name type="scientific">Fervidicola ferrireducens</name>
    <dbReference type="NCBI Taxonomy" id="520764"/>
    <lineage>
        <taxon>Bacteria</taxon>
        <taxon>Bacillati</taxon>
        <taxon>Bacillota</taxon>
        <taxon>Clostridia</taxon>
        <taxon>Thermosediminibacterales</taxon>
        <taxon>Thermosediminibacteraceae</taxon>
        <taxon>Fervidicola</taxon>
    </lineage>
</organism>
<keyword evidence="3" id="KW-1003">Cell membrane</keyword>
<accession>A0A140LBX4</accession>
<proteinExistence type="predicted"/>
<evidence type="ECO:0000256" key="3">
    <source>
        <dbReference type="ARBA" id="ARBA00022475"/>
    </source>
</evidence>
<keyword evidence="9" id="KW-1185">Reference proteome</keyword>
<dbReference type="RefSeq" id="WP_066352050.1">
    <property type="nucleotide sequence ID" value="NZ_LOED01000005.1"/>
</dbReference>
<sequence>MHIPDGFLDAKTAVATSAASLAALKYSMTKVKEELGERDVPSLGVMAAFIFAAQMVNFPVMAGTSGHLLGAALAAILFGPYSASLILSAVLIVQCLFFQDGGITALGANILNMAVAATFVASCVYSAVKKLKFSGSEIAAVFLSAWISVLVGAFLTSVELALSGTVPLNAVIAPMMLVHAVIGIGEGIITCAAVGYVRRFLDGKSGACANSEAGGETN</sequence>
<evidence type="ECO:0000256" key="5">
    <source>
        <dbReference type="ARBA" id="ARBA00022989"/>
    </source>
</evidence>
<feature type="transmembrane region" description="Helical" evidence="7">
    <location>
        <begin position="140"/>
        <end position="158"/>
    </location>
</feature>
<evidence type="ECO:0000256" key="4">
    <source>
        <dbReference type="ARBA" id="ARBA00022692"/>
    </source>
</evidence>
<reference evidence="8 9" key="1">
    <citation type="submission" date="2015-12" db="EMBL/GenBank/DDBJ databases">
        <title>Draft genome sequnece of Fervidicola ferrireducens strain Y170.</title>
        <authorList>
            <person name="Patel B.K."/>
        </authorList>
    </citation>
    <scope>NUCLEOTIDE SEQUENCE [LARGE SCALE GENOMIC DNA]</scope>
    <source>
        <strain evidence="8 9">Y170</strain>
    </source>
</reference>
<evidence type="ECO:0000313" key="9">
    <source>
        <dbReference type="Proteomes" id="UP000070427"/>
    </source>
</evidence>
<dbReference type="PANTHER" id="PTHR34229:SF1">
    <property type="entry name" value="METAL TRANSPORT PROTEIN HI_1621-RELATED"/>
    <property type="match status" value="1"/>
</dbReference>
<dbReference type="EMBL" id="LOED01000005">
    <property type="protein sequence ID" value="KXG78049.1"/>
    <property type="molecule type" value="Genomic_DNA"/>
</dbReference>
<keyword evidence="4 7" id="KW-0812">Transmembrane</keyword>
<comment type="caution">
    <text evidence="8">The sequence shown here is derived from an EMBL/GenBank/DDBJ whole genome shotgun (WGS) entry which is preliminary data.</text>
</comment>
<feature type="transmembrane region" description="Helical" evidence="7">
    <location>
        <begin position="40"/>
        <end position="60"/>
    </location>
</feature>
<keyword evidence="6 7" id="KW-0472">Membrane</keyword>
<evidence type="ECO:0000256" key="6">
    <source>
        <dbReference type="ARBA" id="ARBA00023136"/>
    </source>
</evidence>
<dbReference type="InParanoid" id="A0A140LBX4"/>
<dbReference type="STRING" id="520764.AN618_06680"/>
<dbReference type="InterPro" id="IPR002751">
    <property type="entry name" value="CbiM/NikMN"/>
</dbReference>
<keyword evidence="2" id="KW-0813">Transport</keyword>
<dbReference type="PATRIC" id="fig|520764.3.peg.694"/>
<dbReference type="Gene3D" id="1.10.1760.20">
    <property type="match status" value="1"/>
</dbReference>
<evidence type="ECO:0000256" key="7">
    <source>
        <dbReference type="SAM" id="Phobius"/>
    </source>
</evidence>
<keyword evidence="5 7" id="KW-1133">Transmembrane helix</keyword>
<dbReference type="AlphaFoldDB" id="A0A140LBX4"/>
<evidence type="ECO:0000256" key="2">
    <source>
        <dbReference type="ARBA" id="ARBA00022448"/>
    </source>
</evidence>
<evidence type="ECO:0000313" key="8">
    <source>
        <dbReference type="EMBL" id="KXG78049.1"/>
    </source>
</evidence>
<feature type="transmembrane region" description="Helical" evidence="7">
    <location>
        <begin position="170"/>
        <end position="197"/>
    </location>
</feature>
<dbReference type="Pfam" id="PF01891">
    <property type="entry name" value="CbiM"/>
    <property type="match status" value="1"/>
</dbReference>
<dbReference type="OrthoDB" id="5395048at2"/>
<dbReference type="GO" id="GO:0000041">
    <property type="term" value="P:transition metal ion transport"/>
    <property type="evidence" value="ECO:0007669"/>
    <property type="project" value="InterPro"/>
</dbReference>
<dbReference type="GO" id="GO:0005886">
    <property type="term" value="C:plasma membrane"/>
    <property type="evidence" value="ECO:0007669"/>
    <property type="project" value="UniProtKB-SubCell"/>
</dbReference>
<evidence type="ECO:0000256" key="1">
    <source>
        <dbReference type="ARBA" id="ARBA00004651"/>
    </source>
</evidence>
<protein>
    <submittedName>
        <fullName evidence="8">Fused nickel transport protein NikMN</fullName>
    </submittedName>
</protein>